<evidence type="ECO:0000313" key="1">
    <source>
        <dbReference type="EMBL" id="GAH51626.1"/>
    </source>
</evidence>
<sequence length="40" mass="4756">MAENRSKERRERERTRTGIARMIEARKAAQKIKEELAKGR</sequence>
<accession>X1G150</accession>
<dbReference type="EMBL" id="BARU01016707">
    <property type="protein sequence ID" value="GAH51626.1"/>
    <property type="molecule type" value="Genomic_DNA"/>
</dbReference>
<dbReference type="AlphaFoldDB" id="X1G150"/>
<proteinExistence type="predicted"/>
<organism evidence="1">
    <name type="scientific">marine sediment metagenome</name>
    <dbReference type="NCBI Taxonomy" id="412755"/>
    <lineage>
        <taxon>unclassified sequences</taxon>
        <taxon>metagenomes</taxon>
        <taxon>ecological metagenomes</taxon>
    </lineage>
</organism>
<name>X1G150_9ZZZZ</name>
<comment type="caution">
    <text evidence="1">The sequence shown here is derived from an EMBL/GenBank/DDBJ whole genome shotgun (WGS) entry which is preliminary data.</text>
</comment>
<gene>
    <name evidence="1" type="ORF">S03H2_27760</name>
</gene>
<protein>
    <submittedName>
        <fullName evidence="1">Uncharacterized protein</fullName>
    </submittedName>
</protein>
<reference evidence="1" key="1">
    <citation type="journal article" date="2014" name="Front. Microbiol.">
        <title>High frequency of phylogenetically diverse reductive dehalogenase-homologous genes in deep subseafloor sedimentary metagenomes.</title>
        <authorList>
            <person name="Kawai M."/>
            <person name="Futagami T."/>
            <person name="Toyoda A."/>
            <person name="Takaki Y."/>
            <person name="Nishi S."/>
            <person name="Hori S."/>
            <person name="Arai W."/>
            <person name="Tsubouchi T."/>
            <person name="Morono Y."/>
            <person name="Uchiyama I."/>
            <person name="Ito T."/>
            <person name="Fujiyama A."/>
            <person name="Inagaki F."/>
            <person name="Takami H."/>
        </authorList>
    </citation>
    <scope>NUCLEOTIDE SEQUENCE</scope>
    <source>
        <strain evidence="1">Expedition CK06-06</strain>
    </source>
</reference>